<evidence type="ECO:0000313" key="2">
    <source>
        <dbReference type="EMBL" id="CAA7039970.1"/>
    </source>
</evidence>
<dbReference type="PANTHER" id="PTHR46148:SF57">
    <property type="entry name" value="OS12G0499874 PROTEIN"/>
    <property type="match status" value="1"/>
</dbReference>
<dbReference type="EMBL" id="CACVBM020001219">
    <property type="protein sequence ID" value="CAA7039970.1"/>
    <property type="molecule type" value="Genomic_DNA"/>
</dbReference>
<comment type="caution">
    <text evidence="2">The sequence shown here is derived from an EMBL/GenBank/DDBJ whole genome shotgun (WGS) entry which is preliminary data.</text>
</comment>
<dbReference type="PANTHER" id="PTHR46148">
    <property type="entry name" value="CHROMO DOMAIN-CONTAINING PROTEIN"/>
    <property type="match status" value="1"/>
</dbReference>
<gene>
    <name evidence="2" type="ORF">MERR_LOCUS27205</name>
</gene>
<accession>A0A6D2JTH8</accession>
<keyword evidence="3" id="KW-1185">Reference proteome</keyword>
<evidence type="ECO:0000259" key="1">
    <source>
        <dbReference type="Pfam" id="PF24626"/>
    </source>
</evidence>
<dbReference type="InterPro" id="IPR056924">
    <property type="entry name" value="SH3_Tf2-1"/>
</dbReference>
<protein>
    <recommendedName>
        <fullName evidence="1">Tf2-1-like SH3-like domain-containing protein</fullName>
    </recommendedName>
</protein>
<dbReference type="AlphaFoldDB" id="A0A6D2JTH8"/>
<dbReference type="Proteomes" id="UP000467841">
    <property type="component" value="Unassembled WGS sequence"/>
</dbReference>
<proteinExistence type="predicted"/>
<reference evidence="2" key="1">
    <citation type="submission" date="2020-01" db="EMBL/GenBank/DDBJ databases">
        <authorList>
            <person name="Mishra B."/>
        </authorList>
    </citation>
    <scope>NUCLEOTIDE SEQUENCE [LARGE SCALE GENOMIC DNA]</scope>
</reference>
<sequence>MVYLKVSAQKGRDRFSKVGKLAVRYIGPYRIIGRVGVVAYRLELPPDMNLHPVFHVSLLRKHVPDPNAIERERPEELRRNLTYPEGPLKIGLRRVRELKNRRIPQIQVYWGKQNRMVVTWEDEERFRSNYPEFFEGEAQLEQGGPSHT</sequence>
<name>A0A6D2JTH8_9BRAS</name>
<organism evidence="2 3">
    <name type="scientific">Microthlaspi erraticum</name>
    <dbReference type="NCBI Taxonomy" id="1685480"/>
    <lineage>
        <taxon>Eukaryota</taxon>
        <taxon>Viridiplantae</taxon>
        <taxon>Streptophyta</taxon>
        <taxon>Embryophyta</taxon>
        <taxon>Tracheophyta</taxon>
        <taxon>Spermatophyta</taxon>
        <taxon>Magnoliopsida</taxon>
        <taxon>eudicotyledons</taxon>
        <taxon>Gunneridae</taxon>
        <taxon>Pentapetalae</taxon>
        <taxon>rosids</taxon>
        <taxon>malvids</taxon>
        <taxon>Brassicales</taxon>
        <taxon>Brassicaceae</taxon>
        <taxon>Coluteocarpeae</taxon>
        <taxon>Microthlaspi</taxon>
    </lineage>
</organism>
<dbReference type="Pfam" id="PF24626">
    <property type="entry name" value="SH3_Tf2-1"/>
    <property type="match status" value="1"/>
</dbReference>
<dbReference type="OrthoDB" id="1112388at2759"/>
<evidence type="ECO:0000313" key="3">
    <source>
        <dbReference type="Proteomes" id="UP000467841"/>
    </source>
</evidence>
<feature type="domain" description="Tf2-1-like SH3-like" evidence="1">
    <location>
        <begin position="1"/>
        <end position="62"/>
    </location>
</feature>